<sequence>MNEEQIVKRFKELVQIDSISKEEGAIADYLVELLTELGLDVTVDDTNKRVAGETGNIIAKLSGDSSKPTLLLSAHLDTVTPGKGVKPVVKDGVIYSQGETILGADDKAGITAIVEALRIIKEGDLEHGDLEIVFTVGEEIGLLGAKNLDYNLLSADFGVTYDSSGQVGTIITQAPAQNKLEVKVEGKSAHAGMNPSLGINAIKVASLAISNMNLGQIDEETTANIGVIKGGQATNIVPDLVELEGEVRSRNERKLEKQTEHMIDLFKRAARKYQAQIEISHPRMYSAFELQRNSKIVDIAIKAAHAINIKPKLQATGGGSDANIFNNQEIPTINLGVGMEKVHSTEEKIKVNDLVDAVKYSVTLLQQAAK</sequence>
<dbReference type="OrthoDB" id="9773892at2"/>
<dbReference type="InterPro" id="IPR001261">
    <property type="entry name" value="ArgE/DapE_CS"/>
</dbReference>
<dbReference type="NCBIfam" id="TIGR01883">
    <property type="entry name" value="PepT-like"/>
    <property type="match status" value="1"/>
</dbReference>
<protein>
    <submittedName>
        <fullName evidence="10">Peptidase T-like protein</fullName>
    </submittedName>
</protein>
<name>L0K860_HALHC</name>
<dbReference type="InterPro" id="IPR008007">
    <property type="entry name" value="Peptidase_M42"/>
</dbReference>
<dbReference type="Gene3D" id="3.30.70.360">
    <property type="match status" value="1"/>
</dbReference>
<dbReference type="PROSITE" id="PS00758">
    <property type="entry name" value="ARGE_DAPE_CPG2_1"/>
    <property type="match status" value="1"/>
</dbReference>
<dbReference type="GO" id="GO:0046872">
    <property type="term" value="F:metal ion binding"/>
    <property type="evidence" value="ECO:0007669"/>
    <property type="project" value="UniProtKB-UniRule"/>
</dbReference>
<dbReference type="GO" id="GO:0004177">
    <property type="term" value="F:aminopeptidase activity"/>
    <property type="evidence" value="ECO:0007669"/>
    <property type="project" value="UniProtKB-UniRule"/>
</dbReference>
<proteinExistence type="inferred from homology"/>
<dbReference type="HOGENOM" id="CLU_021802_6_0_9"/>
<dbReference type="AlphaFoldDB" id="L0K860"/>
<keyword evidence="4" id="KW-0378">Hydrolase</keyword>
<dbReference type="Pfam" id="PF01546">
    <property type="entry name" value="Peptidase_M20"/>
    <property type="match status" value="1"/>
</dbReference>
<comment type="similarity">
    <text evidence="7">Belongs to the peptidase M42 family.</text>
</comment>
<evidence type="ECO:0000256" key="1">
    <source>
        <dbReference type="ARBA" id="ARBA00001947"/>
    </source>
</evidence>
<dbReference type="InterPro" id="IPR002933">
    <property type="entry name" value="Peptidase_M20"/>
</dbReference>
<evidence type="ECO:0000256" key="5">
    <source>
        <dbReference type="ARBA" id="ARBA00022833"/>
    </source>
</evidence>
<feature type="binding site" evidence="8">
    <location>
        <position position="343"/>
    </location>
    <ligand>
        <name>Zn(2+)</name>
        <dbReference type="ChEBI" id="CHEBI:29105"/>
        <label>2</label>
    </ligand>
</feature>
<dbReference type="PANTHER" id="PTHR42994">
    <property type="entry name" value="PEPTIDASE T"/>
    <property type="match status" value="1"/>
</dbReference>
<dbReference type="RefSeq" id="WP_015326275.1">
    <property type="nucleotide sequence ID" value="NC_019978.1"/>
</dbReference>
<dbReference type="PATRIC" id="fig|748449.3.peg.536"/>
<dbReference type="eggNOG" id="COG2195">
    <property type="taxonomic scope" value="Bacteria"/>
</dbReference>
<dbReference type="KEGG" id="hhl:Halha_0575"/>
<keyword evidence="3 8" id="KW-0479">Metal-binding</keyword>
<keyword evidence="11" id="KW-1185">Reference proteome</keyword>
<dbReference type="GO" id="GO:0008237">
    <property type="term" value="F:metallopeptidase activity"/>
    <property type="evidence" value="ECO:0007669"/>
    <property type="project" value="UniProtKB-KW"/>
</dbReference>
<dbReference type="InterPro" id="IPR010162">
    <property type="entry name" value="PepT-like"/>
</dbReference>
<evidence type="ECO:0000256" key="8">
    <source>
        <dbReference type="PIRSR" id="PIRSR001123-2"/>
    </source>
</evidence>
<evidence type="ECO:0000259" key="9">
    <source>
        <dbReference type="Pfam" id="PF07687"/>
    </source>
</evidence>
<comment type="cofactor">
    <cofactor evidence="8">
        <name>a divalent metal cation</name>
        <dbReference type="ChEBI" id="CHEBI:60240"/>
    </cofactor>
    <text evidence="8">Binds 2 divalent metal cations per subunit.</text>
</comment>
<keyword evidence="2" id="KW-0645">Protease</keyword>
<dbReference type="PIRSF" id="PIRSF001123">
    <property type="entry name" value="PepA_GA"/>
    <property type="match status" value="1"/>
</dbReference>
<dbReference type="PROSITE" id="PS00759">
    <property type="entry name" value="ARGE_DAPE_CPG2_2"/>
    <property type="match status" value="1"/>
</dbReference>
<accession>L0K860</accession>
<evidence type="ECO:0000313" key="11">
    <source>
        <dbReference type="Proteomes" id="UP000010880"/>
    </source>
</evidence>
<dbReference type="InterPro" id="IPR011650">
    <property type="entry name" value="Peptidase_M20_dimer"/>
</dbReference>
<feature type="domain" description="Peptidase M20 dimerisation" evidence="9">
    <location>
        <begin position="180"/>
        <end position="273"/>
    </location>
</feature>
<keyword evidence="6" id="KW-0482">Metalloprotease</keyword>
<dbReference type="SUPFAM" id="SSF55031">
    <property type="entry name" value="Bacterial exopeptidase dimerisation domain"/>
    <property type="match status" value="1"/>
</dbReference>
<dbReference type="SUPFAM" id="SSF53187">
    <property type="entry name" value="Zn-dependent exopeptidases"/>
    <property type="match status" value="1"/>
</dbReference>
<evidence type="ECO:0000313" key="10">
    <source>
        <dbReference type="EMBL" id="AGB40549.1"/>
    </source>
</evidence>
<evidence type="ECO:0000256" key="4">
    <source>
        <dbReference type="ARBA" id="ARBA00022801"/>
    </source>
</evidence>
<evidence type="ECO:0000256" key="3">
    <source>
        <dbReference type="ARBA" id="ARBA00022723"/>
    </source>
</evidence>
<organism evidence="10 11">
    <name type="scientific">Halobacteroides halobius (strain ATCC 35273 / DSM 5150 / MD-1)</name>
    <dbReference type="NCBI Taxonomy" id="748449"/>
    <lineage>
        <taxon>Bacteria</taxon>
        <taxon>Bacillati</taxon>
        <taxon>Bacillota</taxon>
        <taxon>Clostridia</taxon>
        <taxon>Halanaerobiales</taxon>
        <taxon>Halobacteroidaceae</taxon>
        <taxon>Halobacteroides</taxon>
    </lineage>
</organism>
<dbReference type="InterPro" id="IPR036264">
    <property type="entry name" value="Bact_exopeptidase_dim_dom"/>
</dbReference>
<dbReference type="Gene3D" id="3.40.630.10">
    <property type="entry name" value="Zn peptidases"/>
    <property type="match status" value="1"/>
</dbReference>
<dbReference type="Proteomes" id="UP000010880">
    <property type="component" value="Chromosome"/>
</dbReference>
<evidence type="ECO:0000256" key="7">
    <source>
        <dbReference type="PIRNR" id="PIRNR001123"/>
    </source>
</evidence>
<dbReference type="STRING" id="748449.Halha_0575"/>
<keyword evidence="5" id="KW-0862">Zinc</keyword>
<dbReference type="Pfam" id="PF07687">
    <property type="entry name" value="M20_dimer"/>
    <property type="match status" value="1"/>
</dbReference>
<gene>
    <name evidence="10" type="ordered locus">Halha_0575</name>
</gene>
<dbReference type="GO" id="GO:0006508">
    <property type="term" value="P:proteolysis"/>
    <property type="evidence" value="ECO:0007669"/>
    <property type="project" value="UniProtKB-KW"/>
</dbReference>
<dbReference type="PANTHER" id="PTHR42994:SF2">
    <property type="entry name" value="PEPTIDASE"/>
    <property type="match status" value="1"/>
</dbReference>
<evidence type="ECO:0000256" key="2">
    <source>
        <dbReference type="ARBA" id="ARBA00022670"/>
    </source>
</evidence>
<comment type="cofactor">
    <cofactor evidence="1">
        <name>Zn(2+)</name>
        <dbReference type="ChEBI" id="CHEBI:29105"/>
    </cofactor>
</comment>
<evidence type="ECO:0000256" key="6">
    <source>
        <dbReference type="ARBA" id="ARBA00023049"/>
    </source>
</evidence>
<reference evidence="11" key="1">
    <citation type="submission" date="2012-02" db="EMBL/GenBank/DDBJ databases">
        <title>The complete genome of Halobacteroides halobius DSM 5150.</title>
        <authorList>
            <person name="Lucas S."/>
            <person name="Copeland A."/>
            <person name="Lapidus A."/>
            <person name="Glavina del Rio T."/>
            <person name="Dalin E."/>
            <person name="Tice H."/>
            <person name="Bruce D."/>
            <person name="Goodwin L."/>
            <person name="Pitluck S."/>
            <person name="Peters L."/>
            <person name="Mikhailova N."/>
            <person name="Gu W."/>
            <person name="Kyrpides N."/>
            <person name="Mavromatis K."/>
            <person name="Ivanova N."/>
            <person name="Brettin T."/>
            <person name="Detter J.C."/>
            <person name="Han C."/>
            <person name="Larimer F."/>
            <person name="Land M."/>
            <person name="Hauser L."/>
            <person name="Markowitz V."/>
            <person name="Cheng J.-F."/>
            <person name="Hugenholtz P."/>
            <person name="Woyke T."/>
            <person name="Wu D."/>
            <person name="Tindall B."/>
            <person name="Pomrenke H."/>
            <person name="Brambilla E."/>
            <person name="Klenk H.-P."/>
            <person name="Eisen J.A."/>
        </authorList>
    </citation>
    <scope>NUCLEOTIDE SEQUENCE [LARGE SCALE GENOMIC DNA]</scope>
    <source>
        <strain evidence="11">ATCC 35273 / DSM 5150 / MD-1</strain>
    </source>
</reference>
<dbReference type="EMBL" id="CP003359">
    <property type="protein sequence ID" value="AGB40549.1"/>
    <property type="molecule type" value="Genomic_DNA"/>
</dbReference>